<evidence type="ECO:0000313" key="1">
    <source>
        <dbReference type="EMBL" id="EEQ63034.1"/>
    </source>
</evidence>
<proteinExistence type="predicted"/>
<organism evidence="1 2">
    <name type="scientific">Helicobacter pullorum MIT 98-5489</name>
    <dbReference type="NCBI Taxonomy" id="537972"/>
    <lineage>
        <taxon>Bacteria</taxon>
        <taxon>Pseudomonadati</taxon>
        <taxon>Campylobacterota</taxon>
        <taxon>Epsilonproteobacteria</taxon>
        <taxon>Campylobacterales</taxon>
        <taxon>Helicobacteraceae</taxon>
        <taxon>Helicobacter</taxon>
    </lineage>
</organism>
<evidence type="ECO:0000313" key="2">
    <source>
        <dbReference type="Proteomes" id="UP000003953"/>
    </source>
</evidence>
<dbReference type="EMBL" id="DS990441">
    <property type="protein sequence ID" value="EEQ63034.1"/>
    <property type="molecule type" value="Genomic_DNA"/>
</dbReference>
<dbReference type="HOGENOM" id="CLU_1903815_0_0_7"/>
<gene>
    <name evidence="1" type="ORF">HPMG_00491</name>
</gene>
<sequence>MMQKILIGIFLCSFIEASEYIFSYRVAVENGIVLSEKYYFSPAMVNAETLNKVKNPYKQCEIVHNAKSEKEFLKYSKEDILECFFKWGVKLEDRSTASDYKGAYISFLSIPATRIKIEYESGIAKIYHLMANTKEQR</sequence>
<dbReference type="Proteomes" id="UP000003953">
    <property type="component" value="Unassembled WGS sequence"/>
</dbReference>
<dbReference type="AlphaFoldDB" id="C5EXM3"/>
<reference evidence="2" key="1">
    <citation type="journal article" date="2014" name="Genome Announc.">
        <title>Draft genome sequences of six enterohepatic helicobacter species isolated from humans and one from rhesus macaques.</title>
        <authorList>
            <person name="Shen Z."/>
            <person name="Sheh A."/>
            <person name="Young S.K."/>
            <person name="Abouelliel A."/>
            <person name="Ward D.V."/>
            <person name="Earl A.M."/>
            <person name="Fox J.G."/>
        </authorList>
    </citation>
    <scope>NUCLEOTIDE SEQUENCE [LARGE SCALE GENOMIC DNA]</scope>
    <source>
        <strain evidence="2">MIT 98-5489</strain>
    </source>
</reference>
<protein>
    <submittedName>
        <fullName evidence="1">Uncharacterized protein</fullName>
    </submittedName>
</protein>
<accession>C5EXM3</accession>
<name>C5EXM3_9HELI</name>
<keyword evidence="2" id="KW-1185">Reference proteome</keyword>